<keyword evidence="5" id="KW-0297">G-protein coupled receptor</keyword>
<dbReference type="GO" id="GO:0004930">
    <property type="term" value="F:G protein-coupled receptor activity"/>
    <property type="evidence" value="ECO:0007669"/>
    <property type="project" value="UniProtKB-KW"/>
</dbReference>
<evidence type="ECO:0000256" key="7">
    <source>
        <dbReference type="ARBA" id="ARBA00023170"/>
    </source>
</evidence>
<comment type="caution">
    <text evidence="11">The sequence shown here is derived from an EMBL/GenBank/DDBJ whole genome shotgun (WGS) entry which is preliminary data.</text>
</comment>
<organism evidence="11 12">
    <name type="scientific">Coilia grayii</name>
    <name type="common">Gray's grenadier anchovy</name>
    <dbReference type="NCBI Taxonomy" id="363190"/>
    <lineage>
        <taxon>Eukaryota</taxon>
        <taxon>Metazoa</taxon>
        <taxon>Chordata</taxon>
        <taxon>Craniata</taxon>
        <taxon>Vertebrata</taxon>
        <taxon>Euteleostomi</taxon>
        <taxon>Actinopterygii</taxon>
        <taxon>Neopterygii</taxon>
        <taxon>Teleostei</taxon>
        <taxon>Clupei</taxon>
        <taxon>Clupeiformes</taxon>
        <taxon>Clupeoidei</taxon>
        <taxon>Engraulidae</taxon>
        <taxon>Coilinae</taxon>
        <taxon>Coilia</taxon>
    </lineage>
</organism>
<feature type="transmembrane region" description="Helical" evidence="9">
    <location>
        <begin position="6"/>
        <end position="22"/>
    </location>
</feature>
<sequence>MYGIIFVVGLVGNITALVVYLVKIRPFNSSSIIMVNLAIADLLYVLSLPFLVHFYFTDKWEFGDIMCRLVRSCFHLNLYGSILLLTVLSVFRYVVVVYPLKAELVNKPSYGIISCLAVWLLCLFLIYPMYSLFEPGDDSKAICLDFASHKGVGVYGCILTIFGFLIPLFVVCLSYSCVARALSRGLLPQRPAHLQARRLAVVTLLVFVVCFTPYHFLRLARMDTRRRTVSCVMEVGVNAVYTISRPLAGFNTLFNLALYTLAGDRFHQAFRSLLHWNGCPLHSVSPRSLVTSVYRPRSWSCDDLVQN</sequence>
<keyword evidence="8" id="KW-0807">Transducer</keyword>
<dbReference type="InterPro" id="IPR017452">
    <property type="entry name" value="GPCR_Rhodpsn_7TM"/>
</dbReference>
<feature type="transmembrane region" description="Helical" evidence="9">
    <location>
        <begin position="34"/>
        <end position="56"/>
    </location>
</feature>
<dbReference type="Gene3D" id="1.20.1070.10">
    <property type="entry name" value="Rhodopsin 7-helix transmembrane proteins"/>
    <property type="match status" value="1"/>
</dbReference>
<dbReference type="PROSITE" id="PS50262">
    <property type="entry name" value="G_PROTEIN_RECEP_F1_2"/>
    <property type="match status" value="1"/>
</dbReference>
<feature type="transmembrane region" description="Helical" evidence="9">
    <location>
        <begin position="153"/>
        <end position="178"/>
    </location>
</feature>
<dbReference type="Pfam" id="PF00001">
    <property type="entry name" value="7tm_1"/>
    <property type="match status" value="1"/>
</dbReference>
<dbReference type="Proteomes" id="UP001591681">
    <property type="component" value="Unassembled WGS sequence"/>
</dbReference>
<evidence type="ECO:0000256" key="4">
    <source>
        <dbReference type="ARBA" id="ARBA00022989"/>
    </source>
</evidence>
<keyword evidence="4 9" id="KW-1133">Transmembrane helix</keyword>
<feature type="transmembrane region" description="Helical" evidence="9">
    <location>
        <begin position="76"/>
        <end position="98"/>
    </location>
</feature>
<keyword evidence="7" id="KW-0675">Receptor</keyword>
<keyword evidence="6 9" id="KW-0472">Membrane</keyword>
<dbReference type="PANTHER" id="PTHR24231:SF15">
    <property type="entry name" value="2-OXOGLUTARATE RECEPTOR 1"/>
    <property type="match status" value="1"/>
</dbReference>
<name>A0ABD1J385_9TELE</name>
<proteinExistence type="predicted"/>
<protein>
    <recommendedName>
        <fullName evidence="10">G-protein coupled receptors family 1 profile domain-containing protein</fullName>
    </recommendedName>
</protein>
<feature type="domain" description="G-protein coupled receptors family 1 profile" evidence="10">
    <location>
        <begin position="12"/>
        <end position="259"/>
    </location>
</feature>
<accession>A0ABD1J385</accession>
<keyword evidence="3 9" id="KW-0812">Transmembrane</keyword>
<dbReference type="PRINTS" id="PR00237">
    <property type="entry name" value="GPCRRHODOPSN"/>
</dbReference>
<dbReference type="SUPFAM" id="SSF81321">
    <property type="entry name" value="Family A G protein-coupled receptor-like"/>
    <property type="match status" value="1"/>
</dbReference>
<evidence type="ECO:0000256" key="8">
    <source>
        <dbReference type="ARBA" id="ARBA00023224"/>
    </source>
</evidence>
<evidence type="ECO:0000256" key="2">
    <source>
        <dbReference type="ARBA" id="ARBA00022475"/>
    </source>
</evidence>
<dbReference type="AlphaFoldDB" id="A0ABD1J385"/>
<keyword evidence="2" id="KW-1003">Cell membrane</keyword>
<feature type="transmembrane region" description="Helical" evidence="9">
    <location>
        <begin position="199"/>
        <end position="217"/>
    </location>
</feature>
<evidence type="ECO:0000256" key="3">
    <source>
        <dbReference type="ARBA" id="ARBA00022692"/>
    </source>
</evidence>
<evidence type="ECO:0000256" key="6">
    <source>
        <dbReference type="ARBA" id="ARBA00023136"/>
    </source>
</evidence>
<dbReference type="EMBL" id="JBHFQA010000020">
    <property type="protein sequence ID" value="KAL2081650.1"/>
    <property type="molecule type" value="Genomic_DNA"/>
</dbReference>
<dbReference type="GO" id="GO:0005886">
    <property type="term" value="C:plasma membrane"/>
    <property type="evidence" value="ECO:0007669"/>
    <property type="project" value="UniProtKB-SubCell"/>
</dbReference>
<comment type="subcellular location">
    <subcellularLocation>
        <location evidence="1">Cell membrane</location>
        <topology evidence="1">Multi-pass membrane protein</topology>
    </subcellularLocation>
</comment>
<evidence type="ECO:0000256" key="9">
    <source>
        <dbReference type="SAM" id="Phobius"/>
    </source>
</evidence>
<keyword evidence="12" id="KW-1185">Reference proteome</keyword>
<evidence type="ECO:0000313" key="11">
    <source>
        <dbReference type="EMBL" id="KAL2081650.1"/>
    </source>
</evidence>
<feature type="transmembrane region" description="Helical" evidence="9">
    <location>
        <begin position="110"/>
        <end position="133"/>
    </location>
</feature>
<dbReference type="PRINTS" id="PR01157">
    <property type="entry name" value="P2YPURNOCPTR"/>
</dbReference>
<evidence type="ECO:0000259" key="10">
    <source>
        <dbReference type="PROSITE" id="PS50262"/>
    </source>
</evidence>
<dbReference type="InterPro" id="IPR000276">
    <property type="entry name" value="GPCR_Rhodpsn"/>
</dbReference>
<gene>
    <name evidence="11" type="ORF">ACEWY4_023503</name>
</gene>
<dbReference type="PANTHER" id="PTHR24231">
    <property type="entry name" value="PURINOCEPTOR-RELATED G-PROTEIN COUPLED RECEPTOR"/>
    <property type="match status" value="1"/>
</dbReference>
<evidence type="ECO:0000256" key="1">
    <source>
        <dbReference type="ARBA" id="ARBA00004651"/>
    </source>
</evidence>
<evidence type="ECO:0000256" key="5">
    <source>
        <dbReference type="ARBA" id="ARBA00023040"/>
    </source>
</evidence>
<evidence type="ECO:0000313" key="12">
    <source>
        <dbReference type="Proteomes" id="UP001591681"/>
    </source>
</evidence>
<reference evidence="11 12" key="1">
    <citation type="submission" date="2024-09" db="EMBL/GenBank/DDBJ databases">
        <title>A chromosome-level genome assembly of Gray's grenadier anchovy, Coilia grayii.</title>
        <authorList>
            <person name="Fu Z."/>
        </authorList>
    </citation>
    <scope>NUCLEOTIDE SEQUENCE [LARGE SCALE GENOMIC DNA]</scope>
    <source>
        <strain evidence="11">G4</strain>
        <tissue evidence="11">Muscle</tissue>
    </source>
</reference>